<dbReference type="EMBL" id="ML220118">
    <property type="protein sequence ID" value="TGZ81579.1"/>
    <property type="molecule type" value="Genomic_DNA"/>
</dbReference>
<dbReference type="AlphaFoldDB" id="A0A4S2MXY1"/>
<evidence type="ECO:0000313" key="2">
    <source>
        <dbReference type="EMBL" id="TGZ81579.1"/>
    </source>
</evidence>
<sequence>MAGRARKAYRKQEEAGAAVGTGGTTATGGVKGPVTRTLRDAAELASIHTPSTFWRVWGHSGSAEKSGPGLIRTAVFLRRALLRHKTADSYATATADAVRPAEARLRKSRQLSCLVLTTRPSSSIKIPTDLCLYLWPVVIPLRLAPPAIRMAASRGNLFYFPHHYFLRCLLSSSVSDAGHTHSQYCDAHARQVAS</sequence>
<accession>A0A4S2MXY1</accession>
<protein>
    <submittedName>
        <fullName evidence="2">Uncharacterized protein</fullName>
    </submittedName>
</protein>
<dbReference type="InParanoid" id="A0A4S2MXY1"/>
<feature type="region of interest" description="Disordered" evidence="1">
    <location>
        <begin position="1"/>
        <end position="33"/>
    </location>
</feature>
<dbReference type="Proteomes" id="UP000298138">
    <property type="component" value="Unassembled WGS sequence"/>
</dbReference>
<evidence type="ECO:0000256" key="1">
    <source>
        <dbReference type="SAM" id="MobiDB-lite"/>
    </source>
</evidence>
<name>A0A4S2MXY1_9PEZI</name>
<feature type="compositionally biased region" description="Gly residues" evidence="1">
    <location>
        <begin position="19"/>
        <end position="31"/>
    </location>
</feature>
<keyword evidence="3" id="KW-1185">Reference proteome</keyword>
<organism evidence="2 3">
    <name type="scientific">Ascodesmis nigricans</name>
    <dbReference type="NCBI Taxonomy" id="341454"/>
    <lineage>
        <taxon>Eukaryota</taxon>
        <taxon>Fungi</taxon>
        <taxon>Dikarya</taxon>
        <taxon>Ascomycota</taxon>
        <taxon>Pezizomycotina</taxon>
        <taxon>Pezizomycetes</taxon>
        <taxon>Pezizales</taxon>
        <taxon>Ascodesmidaceae</taxon>
        <taxon>Ascodesmis</taxon>
    </lineage>
</organism>
<proteinExistence type="predicted"/>
<reference evidence="2 3" key="1">
    <citation type="submission" date="2019-04" db="EMBL/GenBank/DDBJ databases">
        <title>Comparative genomics and transcriptomics to analyze fruiting body development in filamentous ascomycetes.</title>
        <authorList>
            <consortium name="DOE Joint Genome Institute"/>
            <person name="Lutkenhaus R."/>
            <person name="Traeger S."/>
            <person name="Breuer J."/>
            <person name="Kuo A."/>
            <person name="Lipzen A."/>
            <person name="Pangilinan J."/>
            <person name="Dilworth D."/>
            <person name="Sandor L."/>
            <person name="Poggeler S."/>
            <person name="Barry K."/>
            <person name="Grigoriev I.V."/>
            <person name="Nowrousian M."/>
        </authorList>
    </citation>
    <scope>NUCLEOTIDE SEQUENCE [LARGE SCALE GENOMIC DNA]</scope>
    <source>
        <strain evidence="2 3">CBS 389.68</strain>
    </source>
</reference>
<evidence type="ECO:0000313" key="3">
    <source>
        <dbReference type="Proteomes" id="UP000298138"/>
    </source>
</evidence>
<gene>
    <name evidence="2" type="ORF">EX30DRAFT_249466</name>
</gene>